<organism evidence="2 3">
    <name type="scientific">Candidatus Roizmanbacteria bacterium RIFCSPLOWO2_01_FULL_37_16</name>
    <dbReference type="NCBI Taxonomy" id="1802058"/>
    <lineage>
        <taxon>Bacteria</taxon>
        <taxon>Candidatus Roizmaniibacteriota</taxon>
    </lineage>
</organism>
<reference evidence="2 3" key="1">
    <citation type="journal article" date="2016" name="Nat. Commun.">
        <title>Thousands of microbial genomes shed light on interconnected biogeochemical processes in an aquifer system.</title>
        <authorList>
            <person name="Anantharaman K."/>
            <person name="Brown C.T."/>
            <person name="Hug L.A."/>
            <person name="Sharon I."/>
            <person name="Castelle C.J."/>
            <person name="Probst A.J."/>
            <person name="Thomas B.C."/>
            <person name="Singh A."/>
            <person name="Wilkins M.J."/>
            <person name="Karaoz U."/>
            <person name="Brodie E.L."/>
            <person name="Williams K.H."/>
            <person name="Hubbard S.S."/>
            <person name="Banfield J.F."/>
        </authorList>
    </citation>
    <scope>NUCLEOTIDE SEQUENCE [LARGE SCALE GENOMIC DNA]</scope>
</reference>
<accession>A0A1F7INL8</accession>
<proteinExistence type="predicted"/>
<keyword evidence="1" id="KW-1133">Transmembrane helix</keyword>
<name>A0A1F7INL8_9BACT</name>
<dbReference type="EMBL" id="MGAI01000018">
    <property type="protein sequence ID" value="OGK44949.1"/>
    <property type="molecule type" value="Genomic_DNA"/>
</dbReference>
<feature type="transmembrane region" description="Helical" evidence="1">
    <location>
        <begin position="38"/>
        <end position="57"/>
    </location>
</feature>
<feature type="transmembrane region" description="Helical" evidence="1">
    <location>
        <begin position="12"/>
        <end position="32"/>
    </location>
</feature>
<evidence type="ECO:0000313" key="3">
    <source>
        <dbReference type="Proteomes" id="UP000178040"/>
    </source>
</evidence>
<protein>
    <submittedName>
        <fullName evidence="2">Uncharacterized protein</fullName>
    </submittedName>
</protein>
<comment type="caution">
    <text evidence="2">The sequence shown here is derived from an EMBL/GenBank/DDBJ whole genome shotgun (WGS) entry which is preliminary data.</text>
</comment>
<dbReference type="Proteomes" id="UP000178040">
    <property type="component" value="Unassembled WGS sequence"/>
</dbReference>
<keyword evidence="1" id="KW-0812">Transmembrane</keyword>
<sequence>MLDKFLNFYSKYPWVGIVIVVHWLATAFMIIYSENIDVTTVLGVAFFSTIVFAYFGFKITKA</sequence>
<gene>
    <name evidence="2" type="ORF">A3B40_04155</name>
</gene>
<dbReference type="AlphaFoldDB" id="A0A1F7INL8"/>
<evidence type="ECO:0000313" key="2">
    <source>
        <dbReference type="EMBL" id="OGK44949.1"/>
    </source>
</evidence>
<keyword evidence="1" id="KW-0472">Membrane</keyword>
<evidence type="ECO:0000256" key="1">
    <source>
        <dbReference type="SAM" id="Phobius"/>
    </source>
</evidence>